<keyword evidence="4" id="KW-0732">Signal</keyword>
<evidence type="ECO:0000256" key="2">
    <source>
        <dbReference type="ARBA" id="ARBA00022759"/>
    </source>
</evidence>
<dbReference type="EMBL" id="LR026976">
    <property type="protein sequence ID" value="VCT93302.1"/>
    <property type="molecule type" value="Genomic_DNA"/>
</dbReference>
<keyword evidence="1" id="KW-0540">Nuclease</keyword>
<dbReference type="RefSeq" id="WP_122630931.1">
    <property type="nucleotide sequence ID" value="NZ_LR026976.1"/>
</dbReference>
<reference evidence="6" key="1">
    <citation type="submission" date="2018-10" db="EMBL/GenBank/DDBJ databases">
        <authorList>
            <person name="Singh K. P."/>
            <person name="Ramachandran G."/>
            <person name="Val-Calvo J."/>
            <person name="Meijer J.J. W."/>
            <person name="Miguel-Arribas A."/>
            <person name="Gago Cordoba C."/>
        </authorList>
    </citation>
    <scope>NUCLEOTIDE SEQUENCE</scope>
    <source>
        <strain evidence="6">1</strain>
        <plasmid evidence="6">p576</plasmid>
    </source>
</reference>
<dbReference type="PANTHER" id="PTHR12302:SF3">
    <property type="entry name" value="SERINE_THREONINE-PROTEIN KINASE 31"/>
    <property type="match status" value="1"/>
</dbReference>
<dbReference type="AlphaFoldDB" id="A0A9Q9PAJ6"/>
<evidence type="ECO:0000256" key="1">
    <source>
        <dbReference type="ARBA" id="ARBA00022722"/>
    </source>
</evidence>
<feature type="domain" description="TNase-like" evidence="5">
    <location>
        <begin position="29"/>
        <end position="162"/>
    </location>
</feature>
<evidence type="ECO:0000256" key="3">
    <source>
        <dbReference type="ARBA" id="ARBA00022801"/>
    </source>
</evidence>
<dbReference type="GO" id="GO:0016787">
    <property type="term" value="F:hydrolase activity"/>
    <property type="evidence" value="ECO:0007669"/>
    <property type="project" value="UniProtKB-KW"/>
</dbReference>
<dbReference type="InterPro" id="IPR002071">
    <property type="entry name" value="Thermonucl_AS"/>
</dbReference>
<evidence type="ECO:0000256" key="4">
    <source>
        <dbReference type="SAM" id="SignalP"/>
    </source>
</evidence>
<organism evidence="6">
    <name type="scientific">Bacillus pumilus</name>
    <name type="common">Bacillus mesentericus</name>
    <dbReference type="NCBI Taxonomy" id="1408"/>
    <lineage>
        <taxon>Bacteria</taxon>
        <taxon>Bacillati</taxon>
        <taxon>Bacillota</taxon>
        <taxon>Bacilli</taxon>
        <taxon>Bacillales</taxon>
        <taxon>Bacillaceae</taxon>
        <taxon>Bacillus</taxon>
    </lineage>
</organism>
<protein>
    <recommendedName>
        <fullName evidence="5">TNase-like domain-containing protein</fullName>
    </recommendedName>
</protein>
<name>A0A9Q9PAJ6_BACPU</name>
<dbReference type="Gene3D" id="2.40.50.90">
    <property type="match status" value="1"/>
</dbReference>
<dbReference type="Pfam" id="PF00565">
    <property type="entry name" value="SNase"/>
    <property type="match status" value="1"/>
</dbReference>
<dbReference type="SMART" id="SM00318">
    <property type="entry name" value="SNc"/>
    <property type="match status" value="1"/>
</dbReference>
<dbReference type="CDD" id="cd00175">
    <property type="entry name" value="SNc"/>
    <property type="match status" value="1"/>
</dbReference>
<dbReference type="InterPro" id="IPR016071">
    <property type="entry name" value="Staphylococal_nuclease_OB-fold"/>
</dbReference>
<gene>
    <name evidence="6" type="primary">p17</name>
    <name evidence="6" type="ORF">SBRMV_017</name>
</gene>
<feature type="chain" id="PRO_5040258976" description="TNase-like domain-containing protein" evidence="4">
    <location>
        <begin position="24"/>
        <end position="163"/>
    </location>
</feature>
<dbReference type="PROSITE" id="PS01284">
    <property type="entry name" value="TNASE_2"/>
    <property type="match status" value="1"/>
</dbReference>
<dbReference type="GO" id="GO:0003676">
    <property type="term" value="F:nucleic acid binding"/>
    <property type="evidence" value="ECO:0007669"/>
    <property type="project" value="InterPro"/>
</dbReference>
<dbReference type="PROSITE" id="PS50830">
    <property type="entry name" value="TNASE_3"/>
    <property type="match status" value="1"/>
</dbReference>
<keyword evidence="6" id="KW-0614">Plasmid</keyword>
<feature type="signal peptide" evidence="4">
    <location>
        <begin position="1"/>
        <end position="23"/>
    </location>
</feature>
<proteinExistence type="predicted"/>
<sequence>MTIRRFLWACIILILLLNITACQQDEQIVKYDATVLRVIDGDTFEAKINDDVERVRLILVDTPETVHPKKKVEPYGVEASNYTKRRLKNKDVRLELDKETRDKYGRLLAYVYVDDREVSFNEELLIKGYARLAIYPPNTRYVKEYAESEKKAKIERIGLWKVD</sequence>
<keyword evidence="3" id="KW-0378">Hydrolase</keyword>
<geneLocation type="plasmid" evidence="6">
    <name>p576</name>
</geneLocation>
<evidence type="ECO:0000259" key="5">
    <source>
        <dbReference type="PROSITE" id="PS50830"/>
    </source>
</evidence>
<evidence type="ECO:0000313" key="6">
    <source>
        <dbReference type="EMBL" id="VCT93302.1"/>
    </source>
</evidence>
<accession>A0A9Q9PAJ6</accession>
<dbReference type="SUPFAM" id="SSF50199">
    <property type="entry name" value="Staphylococcal nuclease"/>
    <property type="match status" value="1"/>
</dbReference>
<keyword evidence="2" id="KW-0255">Endonuclease</keyword>
<dbReference type="InterPro" id="IPR035437">
    <property type="entry name" value="SNase_OB-fold_sf"/>
</dbReference>
<dbReference type="GO" id="GO:0004519">
    <property type="term" value="F:endonuclease activity"/>
    <property type="evidence" value="ECO:0007669"/>
    <property type="project" value="UniProtKB-KW"/>
</dbReference>
<dbReference type="PANTHER" id="PTHR12302">
    <property type="entry name" value="EBNA2 BINDING PROTEIN P100"/>
    <property type="match status" value="1"/>
</dbReference>